<accession>A0AAI9TKZ1</accession>
<dbReference type="AlphaFoldDB" id="A0AAI9TKZ1"/>
<evidence type="ECO:0000313" key="2">
    <source>
        <dbReference type="Proteomes" id="UP001227192"/>
    </source>
</evidence>
<dbReference type="EMBL" id="LACB01000090">
    <property type="protein sequence ID" value="KAJ9489242.1"/>
    <property type="molecule type" value="Genomic_DNA"/>
</dbReference>
<sequence>MPRSSMDSMTIGSNFTAVESPMGFIMWILLQCCISVATGRRSCKTSFSQSKCHKTLLVPYGQSPLLHQML</sequence>
<keyword evidence="2" id="KW-1185">Reference proteome</keyword>
<comment type="caution">
    <text evidence="1">The sequence shown here is derived from an EMBL/GenBank/DDBJ whole genome shotgun (WGS) entry which is preliminary data.</text>
</comment>
<gene>
    <name evidence="1" type="ORF">VN97_g4046</name>
</gene>
<organism evidence="1 2">
    <name type="scientific">Penicillium thymicola</name>
    <dbReference type="NCBI Taxonomy" id="293382"/>
    <lineage>
        <taxon>Eukaryota</taxon>
        <taxon>Fungi</taxon>
        <taxon>Dikarya</taxon>
        <taxon>Ascomycota</taxon>
        <taxon>Pezizomycotina</taxon>
        <taxon>Eurotiomycetes</taxon>
        <taxon>Eurotiomycetidae</taxon>
        <taxon>Eurotiales</taxon>
        <taxon>Aspergillaceae</taxon>
        <taxon>Penicillium</taxon>
    </lineage>
</organism>
<name>A0AAI9TKZ1_PENTH</name>
<protein>
    <submittedName>
        <fullName evidence="1">Uncharacterized protein</fullName>
    </submittedName>
</protein>
<dbReference type="Proteomes" id="UP001227192">
    <property type="component" value="Unassembled WGS sequence"/>
</dbReference>
<reference evidence="1" key="1">
    <citation type="submission" date="2015-06" db="EMBL/GenBank/DDBJ databases">
        <authorList>
            <person name="Nguyen H."/>
        </authorList>
    </citation>
    <scope>NUCLEOTIDE SEQUENCE</scope>
    <source>
        <strain evidence="1">DAOM 180753</strain>
    </source>
</reference>
<evidence type="ECO:0000313" key="1">
    <source>
        <dbReference type="EMBL" id="KAJ9489242.1"/>
    </source>
</evidence>
<reference evidence="1" key="2">
    <citation type="journal article" date="2016" name="Fungal Biol.">
        <title>Ochratoxin A production by Penicillium thymicola.</title>
        <authorList>
            <person name="Nguyen H.D.T."/>
            <person name="McMullin D.R."/>
            <person name="Ponomareva E."/>
            <person name="Riley R."/>
            <person name="Pomraning K.R."/>
            <person name="Baker S.E."/>
            <person name="Seifert K.A."/>
        </authorList>
    </citation>
    <scope>NUCLEOTIDE SEQUENCE</scope>
    <source>
        <strain evidence="1">DAOM 180753</strain>
    </source>
</reference>
<proteinExistence type="predicted"/>